<dbReference type="GO" id="GO:0007052">
    <property type="term" value="P:mitotic spindle organization"/>
    <property type="evidence" value="ECO:0007669"/>
    <property type="project" value="TreeGrafter"/>
</dbReference>
<dbReference type="GO" id="GO:0007018">
    <property type="term" value="P:microtubule-based movement"/>
    <property type="evidence" value="ECO:0007669"/>
    <property type="project" value="InterPro"/>
</dbReference>
<proteinExistence type="inferred from homology"/>
<keyword evidence="4 7" id="KW-0067">ATP-binding</keyword>
<feature type="compositionally biased region" description="Polar residues" evidence="9">
    <location>
        <begin position="673"/>
        <end position="683"/>
    </location>
</feature>
<dbReference type="PANTHER" id="PTHR47969">
    <property type="entry name" value="CHROMOSOME-ASSOCIATED KINESIN KIF4A-RELATED"/>
    <property type="match status" value="1"/>
</dbReference>
<keyword evidence="3 7" id="KW-0547">Nucleotide-binding</keyword>
<evidence type="ECO:0000256" key="7">
    <source>
        <dbReference type="PROSITE-ProRule" id="PRU00283"/>
    </source>
</evidence>
<dbReference type="PANTHER" id="PTHR47969:SF15">
    <property type="entry name" value="CHROMOSOME-ASSOCIATED KINESIN KIF4A-RELATED"/>
    <property type="match status" value="1"/>
</dbReference>
<dbReference type="OrthoDB" id="3176171at2759"/>
<evidence type="ECO:0000256" key="1">
    <source>
        <dbReference type="ARBA" id="ARBA00004245"/>
    </source>
</evidence>
<feature type="domain" description="Kinesin motor" evidence="10">
    <location>
        <begin position="6"/>
        <end position="318"/>
    </location>
</feature>
<dbReference type="GO" id="GO:0005875">
    <property type="term" value="C:microtubule associated complex"/>
    <property type="evidence" value="ECO:0007669"/>
    <property type="project" value="TreeGrafter"/>
</dbReference>
<gene>
    <name evidence="12" type="primary">LOC111130568</name>
</gene>
<dbReference type="GO" id="GO:0003777">
    <property type="term" value="F:microtubule motor activity"/>
    <property type="evidence" value="ECO:0007669"/>
    <property type="project" value="InterPro"/>
</dbReference>
<keyword evidence="6" id="KW-0206">Cytoskeleton</keyword>
<feature type="coiled-coil region" evidence="8">
    <location>
        <begin position="319"/>
        <end position="346"/>
    </location>
</feature>
<dbReference type="Proteomes" id="UP000694844">
    <property type="component" value="Chromosome 4"/>
</dbReference>
<reference evidence="12" key="1">
    <citation type="submission" date="2025-08" db="UniProtKB">
        <authorList>
            <consortium name="RefSeq"/>
        </authorList>
    </citation>
    <scope>IDENTIFICATION</scope>
    <source>
        <tissue evidence="12">Whole sample</tissue>
    </source>
</reference>
<keyword evidence="7" id="KW-0505">Motor protein</keyword>
<feature type="binding site" evidence="7">
    <location>
        <begin position="88"/>
        <end position="95"/>
    </location>
    <ligand>
        <name>ATP</name>
        <dbReference type="ChEBI" id="CHEBI:30616"/>
    </ligand>
</feature>
<dbReference type="InterPro" id="IPR027640">
    <property type="entry name" value="Kinesin-like_fam"/>
</dbReference>
<dbReference type="GeneID" id="111130568"/>
<dbReference type="Pfam" id="PF00225">
    <property type="entry name" value="Kinesin"/>
    <property type="match status" value="1"/>
</dbReference>
<dbReference type="KEGG" id="cvn:111130568"/>
<dbReference type="GO" id="GO:0005524">
    <property type="term" value="F:ATP binding"/>
    <property type="evidence" value="ECO:0007669"/>
    <property type="project" value="UniProtKB-UniRule"/>
</dbReference>
<dbReference type="Gene3D" id="3.40.850.10">
    <property type="entry name" value="Kinesin motor domain"/>
    <property type="match status" value="1"/>
</dbReference>
<evidence type="ECO:0000256" key="6">
    <source>
        <dbReference type="ARBA" id="ARBA00023212"/>
    </source>
</evidence>
<evidence type="ECO:0000256" key="9">
    <source>
        <dbReference type="SAM" id="MobiDB-lite"/>
    </source>
</evidence>
<evidence type="ECO:0000259" key="10">
    <source>
        <dbReference type="PROSITE" id="PS50067"/>
    </source>
</evidence>
<evidence type="ECO:0000256" key="3">
    <source>
        <dbReference type="ARBA" id="ARBA00022741"/>
    </source>
</evidence>
<comment type="subcellular location">
    <subcellularLocation>
        <location evidence="1">Cytoplasm</location>
        <location evidence="1">Cytoskeleton</location>
    </subcellularLocation>
</comment>
<dbReference type="GO" id="GO:0051231">
    <property type="term" value="P:spindle elongation"/>
    <property type="evidence" value="ECO:0007669"/>
    <property type="project" value="TreeGrafter"/>
</dbReference>
<evidence type="ECO:0000256" key="8">
    <source>
        <dbReference type="SAM" id="Coils"/>
    </source>
</evidence>
<protein>
    <submittedName>
        <fullName evidence="12">Chromosome-associated kinesin KIF4-like</fullName>
    </submittedName>
</protein>
<evidence type="ECO:0000256" key="2">
    <source>
        <dbReference type="ARBA" id="ARBA00022490"/>
    </source>
</evidence>
<keyword evidence="11" id="KW-1185">Reference proteome</keyword>
<sequence>MPESVQIKVYGRCRPPTQEEADKGMKTVVKCSGDKMLVESGGKEHSFSFDGVYSSDVKVKNEQIYKERCEPLLQRALEGFNVSIIGLGATNAGKTYLMSGTESDPGIAPCFIRNLYQAIGERSNKEFFITVSYLEVLDLKMSDLLNPHVNQMKIRHHPHKGIFIEGLSEIVVHNWEEMNQLYEQGTGVKKLGAKDIISSQARAHSVFTITIEQRTRQSSKVGVRSVICLADLAIGEPAGTSVNEAVPGVKGLMNVLSALGGPKKGSPVPYRDSTITRVLQDSLGGNSVTLIFAVVSPVDKAHKDTLNTLQYASYAKSTKNHVKANLDETAEIIADLRDEIAKLRDKIASTSTPSRDDVHKLEDLVQDLQIAKMSTWAEREKLSKKVEEERKVNLANKGLLDWVTDSMKKGDKELQEKMLILQKEKDVLTSQYSERRKTVDGLNEELQKKIAEYSKYQDSGKLTDSETKKRVTAIHELKEKLKKESEVLKQIKSQLKDLAEKQKEERDEAKSQMSAMKGNTELRQQVEKEERLKIEKENRAMIADEMEKMKTELETEKSHVQLKLTENKTHSTQEVAQLEIKLTEMKLEKAVTTMKIQLLEQEKDRLIRELDDIYQVHKDEVEYQRLRHLETFRAYREMFEEQKVALDQRYRQLLEDAIQDAVFLSSRNSELQEENQSLRQQNAEMRDSITKLGGRLPSQTI</sequence>
<dbReference type="PROSITE" id="PS50067">
    <property type="entry name" value="KINESIN_MOTOR_2"/>
    <property type="match status" value="1"/>
</dbReference>
<keyword evidence="2" id="KW-0963">Cytoplasm</keyword>
<evidence type="ECO:0000256" key="4">
    <source>
        <dbReference type="ARBA" id="ARBA00022840"/>
    </source>
</evidence>
<evidence type="ECO:0000313" key="11">
    <source>
        <dbReference type="Proteomes" id="UP000694844"/>
    </source>
</evidence>
<evidence type="ECO:0000313" key="12">
    <source>
        <dbReference type="RefSeq" id="XP_022333435.1"/>
    </source>
</evidence>
<dbReference type="AlphaFoldDB" id="A0A8B8DZP0"/>
<accession>A0A8B8DZP0</accession>
<dbReference type="GO" id="GO:0008017">
    <property type="term" value="F:microtubule binding"/>
    <property type="evidence" value="ECO:0007669"/>
    <property type="project" value="InterPro"/>
</dbReference>
<dbReference type="InterPro" id="IPR001752">
    <property type="entry name" value="Kinesin_motor_dom"/>
</dbReference>
<dbReference type="SMART" id="SM00129">
    <property type="entry name" value="KISc"/>
    <property type="match status" value="1"/>
</dbReference>
<name>A0A8B8DZP0_CRAVI</name>
<keyword evidence="5 8" id="KW-0175">Coiled coil</keyword>
<comment type="similarity">
    <text evidence="7">Belongs to the TRAFAC class myosin-kinesin ATPase superfamily. Kinesin family.</text>
</comment>
<evidence type="ECO:0000256" key="5">
    <source>
        <dbReference type="ARBA" id="ARBA00023054"/>
    </source>
</evidence>
<feature type="region of interest" description="Disordered" evidence="9">
    <location>
        <begin position="499"/>
        <end position="531"/>
    </location>
</feature>
<dbReference type="RefSeq" id="XP_022333435.1">
    <property type="nucleotide sequence ID" value="XM_022477727.1"/>
</dbReference>
<dbReference type="PRINTS" id="PR00380">
    <property type="entry name" value="KINESINHEAVY"/>
</dbReference>
<organism evidence="11 12">
    <name type="scientific">Crassostrea virginica</name>
    <name type="common">Eastern oyster</name>
    <dbReference type="NCBI Taxonomy" id="6565"/>
    <lineage>
        <taxon>Eukaryota</taxon>
        <taxon>Metazoa</taxon>
        <taxon>Spiralia</taxon>
        <taxon>Lophotrochozoa</taxon>
        <taxon>Mollusca</taxon>
        <taxon>Bivalvia</taxon>
        <taxon>Autobranchia</taxon>
        <taxon>Pteriomorphia</taxon>
        <taxon>Ostreida</taxon>
        <taxon>Ostreoidea</taxon>
        <taxon>Ostreidae</taxon>
        <taxon>Crassostrea</taxon>
    </lineage>
</organism>
<dbReference type="SUPFAM" id="SSF52540">
    <property type="entry name" value="P-loop containing nucleoside triphosphate hydrolases"/>
    <property type="match status" value="1"/>
</dbReference>
<feature type="compositionally biased region" description="Basic and acidic residues" evidence="9">
    <location>
        <begin position="499"/>
        <end position="510"/>
    </location>
</feature>
<dbReference type="InterPro" id="IPR027417">
    <property type="entry name" value="P-loop_NTPase"/>
</dbReference>
<feature type="region of interest" description="Disordered" evidence="9">
    <location>
        <begin position="673"/>
        <end position="701"/>
    </location>
</feature>
<dbReference type="InterPro" id="IPR036961">
    <property type="entry name" value="Kinesin_motor_dom_sf"/>
</dbReference>